<evidence type="ECO:0000256" key="9">
    <source>
        <dbReference type="ARBA" id="ARBA00022842"/>
    </source>
</evidence>
<dbReference type="Proteomes" id="UP000231567">
    <property type="component" value="Unassembled WGS sequence"/>
</dbReference>
<keyword evidence="1 12" id="KW-0240">DNA-directed RNA polymerase</keyword>
<comment type="similarity">
    <text evidence="12 13">Belongs to the DnaG primase family.</text>
</comment>
<keyword evidence="4 12" id="KW-0548">Nucleotidyltransferase</keyword>
<reference evidence="16 17" key="1">
    <citation type="submission" date="2017-09" db="EMBL/GenBank/DDBJ databases">
        <title>Depth-based differentiation of microbial function through sediment-hosted aquifers and enrichment of novel symbionts in the deep terrestrial subsurface.</title>
        <authorList>
            <person name="Probst A.J."/>
            <person name="Ladd B."/>
            <person name="Jarett J.K."/>
            <person name="Geller-Mcgrath D.E."/>
            <person name="Sieber C.M."/>
            <person name="Emerson J.B."/>
            <person name="Anantharaman K."/>
            <person name="Thomas B.C."/>
            <person name="Malmstrom R."/>
            <person name="Stieglmeier M."/>
            <person name="Klingl A."/>
            <person name="Woyke T."/>
            <person name="Ryan C.M."/>
            <person name="Banfield J.F."/>
        </authorList>
    </citation>
    <scope>NUCLEOTIDE SEQUENCE [LARGE SCALE GENOMIC DNA]</scope>
    <source>
        <strain evidence="16">CG23_combo_of_CG06-09_8_20_14_all_40_13</strain>
    </source>
</reference>
<dbReference type="GO" id="GO:0003677">
    <property type="term" value="F:DNA binding"/>
    <property type="evidence" value="ECO:0007669"/>
    <property type="project" value="UniProtKB-KW"/>
</dbReference>
<dbReference type="InterPro" id="IPR036977">
    <property type="entry name" value="DNA_primase_Znf_CHC2"/>
</dbReference>
<dbReference type="InterPro" id="IPR030846">
    <property type="entry name" value="DnaG_bac"/>
</dbReference>
<organism evidence="16 17">
    <name type="scientific">Candidatus Nealsonbacteria bacterium CG23_combo_of_CG06-09_8_20_14_all_40_13</name>
    <dbReference type="NCBI Taxonomy" id="1974724"/>
    <lineage>
        <taxon>Bacteria</taxon>
        <taxon>Candidatus Nealsoniibacteriota</taxon>
    </lineage>
</organism>
<evidence type="ECO:0000256" key="3">
    <source>
        <dbReference type="ARBA" id="ARBA00022679"/>
    </source>
</evidence>
<dbReference type="InterPro" id="IPR006295">
    <property type="entry name" value="DNA_primase_DnaG"/>
</dbReference>
<comment type="function">
    <text evidence="12 13">RNA polymerase that catalyzes the synthesis of short RNA molecules used as primers for DNA polymerase during DNA replication.</text>
</comment>
<evidence type="ECO:0000256" key="11">
    <source>
        <dbReference type="ARBA" id="ARBA00023163"/>
    </source>
</evidence>
<evidence type="ECO:0000256" key="8">
    <source>
        <dbReference type="ARBA" id="ARBA00022833"/>
    </source>
</evidence>
<evidence type="ECO:0000256" key="6">
    <source>
        <dbReference type="ARBA" id="ARBA00022723"/>
    </source>
</evidence>
<evidence type="ECO:0000256" key="4">
    <source>
        <dbReference type="ARBA" id="ARBA00022695"/>
    </source>
</evidence>
<evidence type="ECO:0000256" key="5">
    <source>
        <dbReference type="ARBA" id="ARBA00022705"/>
    </source>
</evidence>
<dbReference type="FunFam" id="3.90.580.10:FF:000001">
    <property type="entry name" value="DNA primase"/>
    <property type="match status" value="1"/>
</dbReference>
<evidence type="ECO:0000256" key="10">
    <source>
        <dbReference type="ARBA" id="ARBA00023125"/>
    </source>
</evidence>
<dbReference type="PIRSF" id="PIRSF002811">
    <property type="entry name" value="DnaG"/>
    <property type="match status" value="1"/>
</dbReference>
<evidence type="ECO:0000256" key="12">
    <source>
        <dbReference type="HAMAP-Rule" id="MF_00974"/>
    </source>
</evidence>
<comment type="caution">
    <text evidence="16">The sequence shown here is derived from an EMBL/GenBank/DDBJ whole genome shotgun (WGS) entry which is preliminary data.</text>
</comment>
<keyword evidence="7 12" id="KW-0863">Zinc-finger</keyword>
<dbReference type="PANTHER" id="PTHR30313">
    <property type="entry name" value="DNA PRIMASE"/>
    <property type="match status" value="1"/>
</dbReference>
<dbReference type="GO" id="GO:0005737">
    <property type="term" value="C:cytoplasm"/>
    <property type="evidence" value="ECO:0007669"/>
    <property type="project" value="TreeGrafter"/>
</dbReference>
<evidence type="ECO:0000256" key="13">
    <source>
        <dbReference type="PIRNR" id="PIRNR002811"/>
    </source>
</evidence>
<dbReference type="GO" id="GO:1990077">
    <property type="term" value="C:primosome complex"/>
    <property type="evidence" value="ECO:0007669"/>
    <property type="project" value="UniProtKB-KW"/>
</dbReference>
<keyword evidence="11 12" id="KW-0804">Transcription</keyword>
<dbReference type="HAMAP" id="MF_00974">
    <property type="entry name" value="DNA_primase_DnaG"/>
    <property type="match status" value="1"/>
</dbReference>
<dbReference type="Gene3D" id="3.90.980.10">
    <property type="entry name" value="DNA primase, catalytic core, N-terminal domain"/>
    <property type="match status" value="1"/>
</dbReference>
<dbReference type="Gene3D" id="3.40.1360.10">
    <property type="match status" value="1"/>
</dbReference>
<dbReference type="SUPFAM" id="SSF57783">
    <property type="entry name" value="Zinc beta-ribbon"/>
    <property type="match status" value="1"/>
</dbReference>
<keyword evidence="10 12" id="KW-0238">DNA-binding</keyword>
<dbReference type="InterPro" id="IPR019475">
    <property type="entry name" value="DNA_primase_DnaB-bd"/>
</dbReference>
<dbReference type="GO" id="GO:0003899">
    <property type="term" value="F:DNA-directed RNA polymerase activity"/>
    <property type="evidence" value="ECO:0007669"/>
    <property type="project" value="UniProtKB-UniRule"/>
</dbReference>
<evidence type="ECO:0000313" key="17">
    <source>
        <dbReference type="Proteomes" id="UP000231567"/>
    </source>
</evidence>
<evidence type="ECO:0000313" key="16">
    <source>
        <dbReference type="EMBL" id="PIP21588.1"/>
    </source>
</evidence>
<keyword evidence="3 12" id="KW-0808">Transferase</keyword>
<keyword evidence="6 12" id="KW-0479">Metal-binding</keyword>
<keyword evidence="8 12" id="KW-0862">Zinc</keyword>
<dbReference type="PANTHER" id="PTHR30313:SF2">
    <property type="entry name" value="DNA PRIMASE"/>
    <property type="match status" value="1"/>
</dbReference>
<dbReference type="SMART" id="SM00493">
    <property type="entry name" value="TOPRIM"/>
    <property type="match status" value="1"/>
</dbReference>
<dbReference type="Pfam" id="PF13155">
    <property type="entry name" value="Toprim_2"/>
    <property type="match status" value="1"/>
</dbReference>
<dbReference type="PROSITE" id="PS50880">
    <property type="entry name" value="TOPRIM"/>
    <property type="match status" value="1"/>
</dbReference>
<keyword evidence="5 12" id="KW-0235">DNA replication</keyword>
<dbReference type="EC" id="2.7.7.101" evidence="12"/>
<name>A0A2G9YQR8_9BACT</name>
<protein>
    <recommendedName>
        <fullName evidence="12 13">DNA primase</fullName>
        <ecNumber evidence="12">2.7.7.101</ecNumber>
    </recommendedName>
</protein>
<evidence type="ECO:0000256" key="1">
    <source>
        <dbReference type="ARBA" id="ARBA00022478"/>
    </source>
</evidence>
<feature type="domain" description="Toprim" evidence="15">
    <location>
        <begin position="265"/>
        <end position="348"/>
    </location>
</feature>
<comment type="domain">
    <text evidence="12">Contains an N-terminal zinc-binding domain, a central core domain that contains the primase activity, and a C-terminal DnaB-binding domain.</text>
</comment>
<dbReference type="SMART" id="SM00400">
    <property type="entry name" value="ZnF_CHCC"/>
    <property type="match status" value="1"/>
</dbReference>
<dbReference type="Gene3D" id="3.90.580.10">
    <property type="entry name" value="Zinc finger, CHC2-type domain"/>
    <property type="match status" value="1"/>
</dbReference>
<dbReference type="SUPFAM" id="SSF56731">
    <property type="entry name" value="DNA primase core"/>
    <property type="match status" value="1"/>
</dbReference>
<dbReference type="InterPro" id="IPR006171">
    <property type="entry name" value="TOPRIM_dom"/>
</dbReference>
<dbReference type="Pfam" id="PF01807">
    <property type="entry name" value="Zn_ribbon_DnaG"/>
    <property type="match status" value="1"/>
</dbReference>
<dbReference type="InterPro" id="IPR034151">
    <property type="entry name" value="TOPRIM_DnaG_bac"/>
</dbReference>
<dbReference type="GO" id="GO:0000428">
    <property type="term" value="C:DNA-directed RNA polymerase complex"/>
    <property type="evidence" value="ECO:0007669"/>
    <property type="project" value="UniProtKB-KW"/>
</dbReference>
<dbReference type="InterPro" id="IPR050219">
    <property type="entry name" value="DnaG_primase"/>
</dbReference>
<dbReference type="CDD" id="cd03364">
    <property type="entry name" value="TOPRIM_DnaG_primases"/>
    <property type="match status" value="1"/>
</dbReference>
<dbReference type="EMBL" id="PCRM01000032">
    <property type="protein sequence ID" value="PIP21588.1"/>
    <property type="molecule type" value="Genomic_DNA"/>
</dbReference>
<keyword evidence="9" id="KW-0460">Magnesium</keyword>
<accession>A0A2G9YQR8</accession>
<evidence type="ECO:0000256" key="14">
    <source>
        <dbReference type="PIRSR" id="PIRSR002811-1"/>
    </source>
</evidence>
<keyword evidence="2 12" id="KW-0639">Primosome</keyword>
<proteinExistence type="inferred from homology"/>
<dbReference type="GO" id="GO:0006269">
    <property type="term" value="P:DNA replication, synthesis of primer"/>
    <property type="evidence" value="ECO:0007669"/>
    <property type="project" value="UniProtKB-UniRule"/>
</dbReference>
<comment type="catalytic activity">
    <reaction evidence="12">
        <text>ssDNA + n NTP = ssDNA/pppN(pN)n-1 hybrid + (n-1) diphosphate.</text>
        <dbReference type="EC" id="2.7.7.101"/>
    </reaction>
</comment>
<dbReference type="Pfam" id="PF08275">
    <property type="entry name" value="DNAG_N"/>
    <property type="match status" value="1"/>
</dbReference>
<comment type="subunit">
    <text evidence="12">Monomer. Interacts with DnaB.</text>
</comment>
<sequence>MDEIEEIKRRLDIVDLISSYLTLKKAGANYRALCPFHKEHTPSFMVSKEKQIFKCFGCSLGGDVFAFIMQMENLTFPEALKLLADKTGVKLQRRKQADLKISSVKNKLYQINLLAAKLYHKILTQHSLGKKPLVYLTAKRQLKDQTISEFMLGYAPKSWDLILKKLQEKGFSQEEIAATGLLVRKEGDGYYGVKGNTWTYYDRFRDRIIFPIFDALGNVVGFSARTIEDEKDVPKYVNSADSPIFHKSRILYGLNLAKSYIKKNGFVILVEGQMDVIGSWQARVKNIVASSGTSLTEEHLSVLKRYTQNLILALDADSAGIEATKKVIDAALLLGFSVKVTKLAGFKDPGEAAINSPSNWIEALKKSLAAIDWFFDLALTNVKDKDNLTISEKKTFAKIVLEPISKIQNPIEKAHYASQVAEILQVKEEVVSATLEKYNSQQPQPVAGAEEAKKSDLGLEEYFLGLVLAFPKFLPQVISKIQTINFNDELPSQIAKQLLTWYNINRKNLERGSFKFDLNQVFKGQLLDKVNLLIFDLEEQFQEKEDEEILQEIIQVSFRLRQSQREDLKKEYALKIAQAEKAGDRTKLKSLIAEFQNALSEKEK</sequence>
<gene>
    <name evidence="12" type="primary">dnaG</name>
    <name evidence="16" type="ORF">COX39_02120</name>
</gene>
<dbReference type="InterPro" id="IPR002694">
    <property type="entry name" value="Znf_CHC2"/>
</dbReference>
<evidence type="ECO:0000256" key="2">
    <source>
        <dbReference type="ARBA" id="ARBA00022515"/>
    </source>
</evidence>
<dbReference type="NCBIfam" id="TIGR01391">
    <property type="entry name" value="dnaG"/>
    <property type="match status" value="1"/>
</dbReference>
<dbReference type="GO" id="GO:0008270">
    <property type="term" value="F:zinc ion binding"/>
    <property type="evidence" value="ECO:0007669"/>
    <property type="project" value="UniProtKB-UniRule"/>
</dbReference>
<dbReference type="AlphaFoldDB" id="A0A2G9YQR8"/>
<evidence type="ECO:0000259" key="15">
    <source>
        <dbReference type="PROSITE" id="PS50880"/>
    </source>
</evidence>
<feature type="zinc finger region" description="CHC2-type" evidence="12 14">
    <location>
        <begin position="34"/>
        <end position="58"/>
    </location>
</feature>
<dbReference type="InterPro" id="IPR013264">
    <property type="entry name" value="DNAG_N"/>
</dbReference>
<evidence type="ECO:0000256" key="7">
    <source>
        <dbReference type="ARBA" id="ARBA00022771"/>
    </source>
</evidence>
<comment type="cofactor">
    <cofactor evidence="12 13 14">
        <name>Zn(2+)</name>
        <dbReference type="ChEBI" id="CHEBI:29105"/>
    </cofactor>
    <text evidence="12 13 14">Binds 1 zinc ion per monomer.</text>
</comment>
<dbReference type="Pfam" id="PF10410">
    <property type="entry name" value="DnaB_bind"/>
    <property type="match status" value="1"/>
</dbReference>
<dbReference type="InterPro" id="IPR037068">
    <property type="entry name" value="DNA_primase_core_N_sf"/>
</dbReference>